<dbReference type="Proteomes" id="UP001610104">
    <property type="component" value="Unassembled WGS sequence"/>
</dbReference>
<organism evidence="2 3">
    <name type="scientific">Gaetbulibacter aquiaggeris</name>
    <dbReference type="NCBI Taxonomy" id="1735373"/>
    <lineage>
        <taxon>Bacteria</taxon>
        <taxon>Pseudomonadati</taxon>
        <taxon>Bacteroidota</taxon>
        <taxon>Flavobacteriia</taxon>
        <taxon>Flavobacteriales</taxon>
        <taxon>Flavobacteriaceae</taxon>
        <taxon>Gaetbulibacter</taxon>
    </lineage>
</organism>
<evidence type="ECO:0000313" key="3">
    <source>
        <dbReference type="Proteomes" id="UP001610104"/>
    </source>
</evidence>
<dbReference type="EMBL" id="JBAWKC010000002">
    <property type="protein sequence ID" value="MFH6768807.1"/>
    <property type="molecule type" value="Genomic_DNA"/>
</dbReference>
<feature type="chain" id="PRO_5046755910" description="Haem-binding uptake Tiki superfamily ChaN domain-containing protein" evidence="1">
    <location>
        <begin position="27"/>
        <end position="411"/>
    </location>
</feature>
<evidence type="ECO:0008006" key="4">
    <source>
        <dbReference type="Google" id="ProtNLM"/>
    </source>
</evidence>
<sequence length="411" mass="46916">MKLSLFTKKVLAINFFSAIIFNNLTAQNSENTFQNIPLLDSLTIEKAVTYFQIDNANLNGEGADILKQHIASSKFFVLGENHYSNEISKLTKSLVPILDKSGYKAVAFEVGPLSAEKLKELSEIPDSTQARLKAFNGNYFNSSWGTSAIAFFNGVSDAAFLKAFAETDMEIWGIDQELLFSVLFLGDDMVESKSNDPNYEEIKAAWTKAKETAEAEFEKMPRNVLNKIFTHPDFQQFEKMFDSDDIYAQEVLKRLYETKHIYESHHKIRVDYINSNFLSNYLAFEEEHQDARYFIKIGAIHAATNTRSLGYYDVGALTQEIANAENAKSTNVIIPRATYEGEDYRDVGASLINFHKKDRWTLIDLEKLRNDLNSNKFQIITHPEYRELSRTIKGFDLLLIPPADKKQVPNR</sequence>
<proteinExistence type="predicted"/>
<gene>
    <name evidence="2" type="ORF">V8G56_08675</name>
</gene>
<dbReference type="RefSeq" id="WP_395438054.1">
    <property type="nucleotide sequence ID" value="NZ_JBAWKC010000002.1"/>
</dbReference>
<accession>A0ABW7MUI2</accession>
<name>A0ABW7MUI2_9FLAO</name>
<feature type="signal peptide" evidence="1">
    <location>
        <begin position="1"/>
        <end position="26"/>
    </location>
</feature>
<reference evidence="2 3" key="1">
    <citation type="submission" date="2024-02" db="EMBL/GenBank/DDBJ databases">
        <title>A Gaetbulibacter species isolated from tidal flats and genomic insights of their niches.</title>
        <authorList>
            <person name="Ye Y."/>
        </authorList>
    </citation>
    <scope>NUCLEOTIDE SEQUENCE [LARGE SCALE GENOMIC DNA]</scope>
    <source>
        <strain evidence="2 3">KEM-8</strain>
    </source>
</reference>
<comment type="caution">
    <text evidence="2">The sequence shown here is derived from an EMBL/GenBank/DDBJ whole genome shotgun (WGS) entry which is preliminary data.</text>
</comment>
<evidence type="ECO:0000256" key="1">
    <source>
        <dbReference type="SAM" id="SignalP"/>
    </source>
</evidence>
<protein>
    <recommendedName>
        <fullName evidence="4">Haem-binding uptake Tiki superfamily ChaN domain-containing protein</fullName>
    </recommendedName>
</protein>
<evidence type="ECO:0000313" key="2">
    <source>
        <dbReference type="EMBL" id="MFH6768807.1"/>
    </source>
</evidence>
<keyword evidence="3" id="KW-1185">Reference proteome</keyword>
<keyword evidence="1" id="KW-0732">Signal</keyword>